<keyword evidence="1" id="KW-0812">Transmembrane</keyword>
<evidence type="ECO:0000256" key="1">
    <source>
        <dbReference type="SAM" id="Phobius"/>
    </source>
</evidence>
<comment type="caution">
    <text evidence="2">The sequence shown here is derived from an EMBL/GenBank/DDBJ whole genome shotgun (WGS) entry which is preliminary data.</text>
</comment>
<keyword evidence="2" id="KW-0645">Protease</keyword>
<feature type="transmembrane region" description="Helical" evidence="1">
    <location>
        <begin position="35"/>
        <end position="52"/>
    </location>
</feature>
<dbReference type="GO" id="GO:0006508">
    <property type="term" value="P:proteolysis"/>
    <property type="evidence" value="ECO:0007669"/>
    <property type="project" value="UniProtKB-KW"/>
</dbReference>
<dbReference type="CDD" id="cd05483">
    <property type="entry name" value="retropepsin_like_bacteria"/>
    <property type="match status" value="1"/>
</dbReference>
<dbReference type="InterPro" id="IPR034122">
    <property type="entry name" value="Retropepsin-like_bacterial"/>
</dbReference>
<dbReference type="SUPFAM" id="SSF50630">
    <property type="entry name" value="Acid proteases"/>
    <property type="match status" value="1"/>
</dbReference>
<dbReference type="RefSeq" id="WP_378966755.1">
    <property type="nucleotide sequence ID" value="NZ_JBHSWN010000001.1"/>
</dbReference>
<evidence type="ECO:0000313" key="3">
    <source>
        <dbReference type="Proteomes" id="UP001596292"/>
    </source>
</evidence>
<keyword evidence="1" id="KW-0472">Membrane</keyword>
<dbReference type="EMBL" id="JBHSWN010000001">
    <property type="protein sequence ID" value="MFC6788586.1"/>
    <property type="molecule type" value="Genomic_DNA"/>
</dbReference>
<evidence type="ECO:0000313" key="2">
    <source>
        <dbReference type="EMBL" id="MFC6788586.1"/>
    </source>
</evidence>
<dbReference type="InterPro" id="IPR011969">
    <property type="entry name" value="Clan_AA_Asp_peptidase_C"/>
</dbReference>
<organism evidence="2 3">
    <name type="scientific">Methylobacterium komagatae</name>
    <dbReference type="NCBI Taxonomy" id="374425"/>
    <lineage>
        <taxon>Bacteria</taxon>
        <taxon>Pseudomonadati</taxon>
        <taxon>Pseudomonadota</taxon>
        <taxon>Alphaproteobacteria</taxon>
        <taxon>Hyphomicrobiales</taxon>
        <taxon>Methylobacteriaceae</taxon>
        <taxon>Methylobacterium</taxon>
    </lineage>
</organism>
<reference evidence="3" key="1">
    <citation type="journal article" date="2019" name="Int. J. Syst. Evol. Microbiol.">
        <title>The Global Catalogue of Microorganisms (GCM) 10K type strain sequencing project: providing services to taxonomists for standard genome sequencing and annotation.</title>
        <authorList>
            <consortium name="The Broad Institute Genomics Platform"/>
            <consortium name="The Broad Institute Genome Sequencing Center for Infectious Disease"/>
            <person name="Wu L."/>
            <person name="Ma J."/>
        </authorList>
    </citation>
    <scope>NUCLEOTIDE SEQUENCE [LARGE SCALE GENOMIC DNA]</scope>
    <source>
        <strain evidence="3">CCUG 48316</strain>
    </source>
</reference>
<gene>
    <name evidence="2" type="ORF">ACFQE0_02455</name>
</gene>
<dbReference type="Gene3D" id="2.40.70.10">
    <property type="entry name" value="Acid Proteases"/>
    <property type="match status" value="1"/>
</dbReference>
<dbReference type="InterPro" id="IPR021109">
    <property type="entry name" value="Peptidase_aspartic_dom_sf"/>
</dbReference>
<dbReference type="NCBIfam" id="TIGR02281">
    <property type="entry name" value="clan_AA_DTGA"/>
    <property type="match status" value="1"/>
</dbReference>
<keyword evidence="1" id="KW-1133">Transmembrane helix</keyword>
<sequence length="235" mass="24536">MIYLALGALGLVVAALVLSDGGDTLAGGLSSDMLVNIAWTGTILALVVAGFWRQFRASPLRHVQALAAWGLIGAALVLGYSYRDRLSAVSSRVLGDLRPGTAVQGPGGSVTITRRSDGTFRVDARVGGEGKVLTQDFLFDTGASSVVLTAENAAALGFRPRPDEFSTRVSTANGATSAAPIQLDSLTVGTITTRNVNAMIARPGALSGNLLGHTFLDRLARYEVQGNRLILTPDR</sequence>
<feature type="transmembrane region" description="Helical" evidence="1">
    <location>
        <begin position="64"/>
        <end position="82"/>
    </location>
</feature>
<name>A0ABW2BEN5_9HYPH</name>
<accession>A0ABW2BEN5</accession>
<dbReference type="Proteomes" id="UP001596292">
    <property type="component" value="Unassembled WGS sequence"/>
</dbReference>
<keyword evidence="2" id="KW-0378">Hydrolase</keyword>
<dbReference type="GO" id="GO:0008233">
    <property type="term" value="F:peptidase activity"/>
    <property type="evidence" value="ECO:0007669"/>
    <property type="project" value="UniProtKB-KW"/>
</dbReference>
<protein>
    <submittedName>
        <fullName evidence="2">TIGR02281 family clan AA aspartic protease</fullName>
    </submittedName>
</protein>
<dbReference type="Pfam" id="PF13650">
    <property type="entry name" value="Asp_protease_2"/>
    <property type="match status" value="1"/>
</dbReference>
<proteinExistence type="predicted"/>
<keyword evidence="3" id="KW-1185">Reference proteome</keyword>